<proteinExistence type="predicted"/>
<organism evidence="3 4">
    <name type="scientific">Morchella conica CCBAS932</name>
    <dbReference type="NCBI Taxonomy" id="1392247"/>
    <lineage>
        <taxon>Eukaryota</taxon>
        <taxon>Fungi</taxon>
        <taxon>Dikarya</taxon>
        <taxon>Ascomycota</taxon>
        <taxon>Pezizomycotina</taxon>
        <taxon>Pezizomycetes</taxon>
        <taxon>Pezizales</taxon>
        <taxon>Morchellaceae</taxon>
        <taxon>Morchella</taxon>
    </lineage>
</organism>
<dbReference type="InParanoid" id="A0A3N4L1I4"/>
<feature type="chain" id="PRO_5018136636" evidence="2">
    <location>
        <begin position="19"/>
        <end position="347"/>
    </location>
</feature>
<name>A0A3N4L1I4_9PEZI</name>
<evidence type="ECO:0000256" key="2">
    <source>
        <dbReference type="SAM" id="SignalP"/>
    </source>
</evidence>
<protein>
    <submittedName>
        <fullName evidence="3">Uncharacterized protein</fullName>
    </submittedName>
</protein>
<accession>A0A3N4L1I4</accession>
<feature type="signal peptide" evidence="2">
    <location>
        <begin position="1"/>
        <end position="18"/>
    </location>
</feature>
<dbReference type="Proteomes" id="UP000277580">
    <property type="component" value="Unassembled WGS sequence"/>
</dbReference>
<feature type="region of interest" description="Disordered" evidence="1">
    <location>
        <begin position="289"/>
        <end position="310"/>
    </location>
</feature>
<keyword evidence="2" id="KW-0732">Signal</keyword>
<evidence type="ECO:0000313" key="4">
    <source>
        <dbReference type="Proteomes" id="UP000277580"/>
    </source>
</evidence>
<reference evidence="3 4" key="1">
    <citation type="journal article" date="2018" name="Nat. Ecol. Evol.">
        <title>Pezizomycetes genomes reveal the molecular basis of ectomycorrhizal truffle lifestyle.</title>
        <authorList>
            <person name="Murat C."/>
            <person name="Payen T."/>
            <person name="Noel B."/>
            <person name="Kuo A."/>
            <person name="Morin E."/>
            <person name="Chen J."/>
            <person name="Kohler A."/>
            <person name="Krizsan K."/>
            <person name="Balestrini R."/>
            <person name="Da Silva C."/>
            <person name="Montanini B."/>
            <person name="Hainaut M."/>
            <person name="Levati E."/>
            <person name="Barry K.W."/>
            <person name="Belfiori B."/>
            <person name="Cichocki N."/>
            <person name="Clum A."/>
            <person name="Dockter R.B."/>
            <person name="Fauchery L."/>
            <person name="Guy J."/>
            <person name="Iotti M."/>
            <person name="Le Tacon F."/>
            <person name="Lindquist E.A."/>
            <person name="Lipzen A."/>
            <person name="Malagnac F."/>
            <person name="Mello A."/>
            <person name="Molinier V."/>
            <person name="Miyauchi S."/>
            <person name="Poulain J."/>
            <person name="Riccioni C."/>
            <person name="Rubini A."/>
            <person name="Sitrit Y."/>
            <person name="Splivallo R."/>
            <person name="Traeger S."/>
            <person name="Wang M."/>
            <person name="Zifcakova L."/>
            <person name="Wipf D."/>
            <person name="Zambonelli A."/>
            <person name="Paolocci F."/>
            <person name="Nowrousian M."/>
            <person name="Ottonello S."/>
            <person name="Baldrian P."/>
            <person name="Spatafora J.W."/>
            <person name="Henrissat B."/>
            <person name="Nagy L.G."/>
            <person name="Aury J.M."/>
            <person name="Wincker P."/>
            <person name="Grigoriev I.V."/>
            <person name="Bonfante P."/>
            <person name="Martin F.M."/>
        </authorList>
    </citation>
    <scope>NUCLEOTIDE SEQUENCE [LARGE SCALE GENOMIC DNA]</scope>
    <source>
        <strain evidence="3 4">CCBAS932</strain>
    </source>
</reference>
<dbReference type="EMBL" id="ML119108">
    <property type="protein sequence ID" value="RPB16676.1"/>
    <property type="molecule type" value="Genomic_DNA"/>
</dbReference>
<sequence>MNILLLFLSLSLLPHTRAVAVWNWLFLIFPHTTTAVSGPQPYYHTGTISPSALSTIPRLSRNLASIISNTSAGMATFHTTLATFNTPLTYASHNCPDGPGICYFPELSDLAPFIARVAASTGERYDGVVTINQAANDGDGRWLGGNVRAACGYSEGQVEGDVFGDTGFGHCWIPMPGGDEGFRKFDEVFIHEMGHAVDMFYQRHGPEECQRRIPPEGHHILDQVDKAQNTYKRWEGQESGYENYKWWEEYFTGTRPDERIPEGSGISESCWRHGSPTRDYDFGEVKGSVRSWPGETPESPPAADGSGRLNEEFVDTYEEDEVDLSLPPKFSVAARDDDGRDAGYISR</sequence>
<keyword evidence="4" id="KW-1185">Reference proteome</keyword>
<evidence type="ECO:0000313" key="3">
    <source>
        <dbReference type="EMBL" id="RPB16676.1"/>
    </source>
</evidence>
<dbReference type="AlphaFoldDB" id="A0A3N4L1I4"/>
<evidence type="ECO:0000256" key="1">
    <source>
        <dbReference type="SAM" id="MobiDB-lite"/>
    </source>
</evidence>
<dbReference type="OrthoDB" id="5283550at2759"/>
<gene>
    <name evidence="3" type="ORF">P167DRAFT_570440</name>
</gene>